<keyword evidence="2" id="KW-1185">Reference proteome</keyword>
<dbReference type="AlphaFoldDB" id="A0A564VZD6"/>
<sequence>MPETNETIVAGYRSMKRIRIVNIRFLQKIQE</sequence>
<organism evidence="1 2">
    <name type="scientific">Blautia luti</name>
    <dbReference type="NCBI Taxonomy" id="89014"/>
    <lineage>
        <taxon>Bacteria</taxon>
        <taxon>Bacillati</taxon>
        <taxon>Bacillota</taxon>
        <taxon>Clostridia</taxon>
        <taxon>Lachnospirales</taxon>
        <taxon>Lachnospiraceae</taxon>
        <taxon>Blautia</taxon>
    </lineage>
</organism>
<gene>
    <name evidence="1" type="ORF">RSSSTS7063_03278</name>
</gene>
<reference evidence="1 2" key="1">
    <citation type="submission" date="2019-07" db="EMBL/GenBank/DDBJ databases">
        <authorList>
            <person name="Hibberd C M."/>
            <person name="Gehrig L. J."/>
            <person name="Chang H.-W."/>
            <person name="Venkatesh S."/>
        </authorList>
    </citation>
    <scope>NUCLEOTIDE SEQUENCE [LARGE SCALE GENOMIC DNA]</scope>
    <source>
        <strain evidence="1">Blautia_luti_SSTS_Bg7063</strain>
    </source>
</reference>
<proteinExistence type="predicted"/>
<evidence type="ECO:0000313" key="2">
    <source>
        <dbReference type="Proteomes" id="UP000408482"/>
    </source>
</evidence>
<dbReference type="EMBL" id="CABHNW010000074">
    <property type="protein sequence ID" value="VUX38084.1"/>
    <property type="molecule type" value="Genomic_DNA"/>
</dbReference>
<protein>
    <submittedName>
        <fullName evidence="1">Uncharacterized protein</fullName>
    </submittedName>
</protein>
<evidence type="ECO:0000313" key="1">
    <source>
        <dbReference type="EMBL" id="VUX38084.1"/>
    </source>
</evidence>
<dbReference type="Proteomes" id="UP000408482">
    <property type="component" value="Unassembled WGS sequence"/>
</dbReference>
<accession>A0A564VZD6</accession>
<name>A0A564VZD6_9FIRM</name>